<accession>A0A347UHU0</accession>
<protein>
    <submittedName>
        <fullName evidence="2">Uncharacterized protein</fullName>
    </submittedName>
</protein>
<dbReference type="EMBL" id="CP032125">
    <property type="protein sequence ID" value="AXX98418.1"/>
    <property type="molecule type" value="Genomic_DNA"/>
</dbReference>
<dbReference type="KEGG" id="pamo:BAR1_11070"/>
<dbReference type="AlphaFoldDB" id="A0A347UHU0"/>
<name>A0A347UHU0_9RHOB</name>
<feature type="compositionally biased region" description="Basic and acidic residues" evidence="1">
    <location>
        <begin position="351"/>
        <end position="369"/>
    </location>
</feature>
<evidence type="ECO:0000313" key="2">
    <source>
        <dbReference type="EMBL" id="AXX98418.1"/>
    </source>
</evidence>
<organism evidence="2 3">
    <name type="scientific">Profundibacter amoris</name>
    <dbReference type="NCBI Taxonomy" id="2171755"/>
    <lineage>
        <taxon>Bacteria</taxon>
        <taxon>Pseudomonadati</taxon>
        <taxon>Pseudomonadota</taxon>
        <taxon>Alphaproteobacteria</taxon>
        <taxon>Rhodobacterales</taxon>
        <taxon>Paracoccaceae</taxon>
        <taxon>Profundibacter</taxon>
    </lineage>
</organism>
<dbReference type="OrthoDB" id="8481769at2"/>
<dbReference type="SUPFAM" id="SSF52540">
    <property type="entry name" value="P-loop containing nucleoside triphosphate hydrolases"/>
    <property type="match status" value="1"/>
</dbReference>
<keyword evidence="3" id="KW-1185">Reference proteome</keyword>
<dbReference type="Proteomes" id="UP000261704">
    <property type="component" value="Chromosome"/>
</dbReference>
<evidence type="ECO:0000256" key="1">
    <source>
        <dbReference type="SAM" id="MobiDB-lite"/>
    </source>
</evidence>
<reference evidence="2 3" key="1">
    <citation type="submission" date="2018-09" db="EMBL/GenBank/DDBJ databases">
        <title>Profundibacter amoris BAR1 gen. nov., sp. nov., a new member of the Roseobacter clade isolated at Lokis Castle Vent Field on the Arctic Mid-Oceanic Ridge.</title>
        <authorList>
            <person name="Le Moine Bauer S."/>
            <person name="Sjoeberg A.G."/>
            <person name="L'Haridon S."/>
            <person name="Stokke R."/>
            <person name="Roalkvam I."/>
            <person name="Steen I.H."/>
            <person name="Dahle H."/>
        </authorList>
    </citation>
    <scope>NUCLEOTIDE SEQUENCE [LARGE SCALE GENOMIC DNA]</scope>
    <source>
        <strain evidence="2 3">BAR1</strain>
    </source>
</reference>
<feature type="region of interest" description="Disordered" evidence="1">
    <location>
        <begin position="348"/>
        <end position="369"/>
    </location>
</feature>
<sequence>MDPPVLTDIGGAGPNAKGQSAQKAKMGAVKAIIMPLGLWSGNRLHFIGGVSRLMDVILHIGAHRTGTTTFQTYLEDNRDHLNEIGTEFWGPNRTRSGLFSGLVKRPDKVNRDAQRRGERANGLIRMELDRLEQVGLASLVVSEENMIGSMWDNLSTARLYGDAQARLDRFASGFGFHCKRVAISIRSYDKYWASVLAFMVQRGWKAPDDGLLDRLVTQSRRWQDVIRDVAAVFPAAELVVWPFEGFVGQSDQQLAMINNGRVPVMMRGRRDWHNASPSCAKIRKVFLDRGNHAAADRLRDDYSRWQPFGTDHIAAFQGQYDEDIAWLRGGADGLATYVENTDSGPAGIHLRPWEMERGHSNDQQERSMG</sequence>
<dbReference type="InterPro" id="IPR027417">
    <property type="entry name" value="P-loop_NTPase"/>
</dbReference>
<gene>
    <name evidence="2" type="ORF">BAR1_11070</name>
</gene>
<evidence type="ECO:0000313" key="3">
    <source>
        <dbReference type="Proteomes" id="UP000261704"/>
    </source>
</evidence>
<proteinExistence type="predicted"/>